<dbReference type="AlphaFoldDB" id="A0A1E1MA30"/>
<dbReference type="GO" id="GO:0005975">
    <property type="term" value="P:carbohydrate metabolic process"/>
    <property type="evidence" value="ECO:0007669"/>
    <property type="project" value="InterPro"/>
</dbReference>
<dbReference type="Pfam" id="PF04616">
    <property type="entry name" value="Glyco_hydro_43"/>
    <property type="match status" value="2"/>
</dbReference>
<dbReference type="Gene3D" id="2.115.10.20">
    <property type="entry name" value="Glycosyl hydrolase domain, family 43"/>
    <property type="match status" value="1"/>
</dbReference>
<dbReference type="PANTHER" id="PTHR43772:SF2">
    <property type="entry name" value="PUTATIVE (AFU_ORTHOLOGUE AFUA_2G04480)-RELATED"/>
    <property type="match status" value="1"/>
</dbReference>
<name>A0A1E1MA30_RHYSE</name>
<dbReference type="CDD" id="cd18619">
    <property type="entry name" value="GH43_CoXyl43_like"/>
    <property type="match status" value="1"/>
</dbReference>
<organism evidence="7 8">
    <name type="scientific">Rhynchosporium secalis</name>
    <name type="common">Barley scald fungus</name>
    <dbReference type="NCBI Taxonomy" id="38038"/>
    <lineage>
        <taxon>Eukaryota</taxon>
        <taxon>Fungi</taxon>
        <taxon>Dikarya</taxon>
        <taxon>Ascomycota</taxon>
        <taxon>Pezizomycotina</taxon>
        <taxon>Leotiomycetes</taxon>
        <taxon>Helotiales</taxon>
        <taxon>Ploettnerulaceae</taxon>
        <taxon>Rhynchosporium</taxon>
    </lineage>
</organism>
<evidence type="ECO:0000256" key="6">
    <source>
        <dbReference type="RuleBase" id="RU361187"/>
    </source>
</evidence>
<dbReference type="InterPro" id="IPR006710">
    <property type="entry name" value="Glyco_hydro_43"/>
</dbReference>
<dbReference type="SUPFAM" id="SSF75005">
    <property type="entry name" value="Arabinanase/levansucrase/invertase"/>
    <property type="match status" value="1"/>
</dbReference>
<sequence length="322" mass="36375">MAGQLITKLLFLADPSARVFNNTLWLYTSHDINDTTRDYGYPMVDYHPFSTTSLDPYVQATDHGVALTLKDVPWAKQQMWAPDAAYHNGKYLFYFPAKALDNRFQIGVASSKNPGGPFIPNKQPIKGSFSIDPCVLTDDDGSGYMVFGGIWGGQLQAYQNHDTYDPRWEGAFQPNGTGVKALGPRIAKLDNTFEEFGGAIREITILDPDTKEPLMADDHKRRFFEGAFLHKNNGIYYLSYSTGDTHLMVYAMSKNVWGPYTYAGKLLDPLEGWTTHGSITKFKGEWYLFFADSSQTGKDALRSTKFRKIYYDSKGFLTFNKQ</sequence>
<evidence type="ECO:0000256" key="5">
    <source>
        <dbReference type="PIRSR" id="PIRSR606710-2"/>
    </source>
</evidence>
<feature type="site" description="Important for catalytic activity, responsible for pKa modulation of the active site Glu and correct orientation of both the proton donor and substrate" evidence="5">
    <location>
        <position position="132"/>
    </location>
</feature>
<proteinExistence type="inferred from homology"/>
<gene>
    <name evidence="7" type="ORF">RSE6_06337</name>
</gene>
<keyword evidence="2 6" id="KW-0378">Hydrolase</keyword>
<dbReference type="PANTHER" id="PTHR43772">
    <property type="entry name" value="ENDO-1,4-BETA-XYLANASE"/>
    <property type="match status" value="1"/>
</dbReference>
<dbReference type="Proteomes" id="UP000177625">
    <property type="component" value="Unassembled WGS sequence"/>
</dbReference>
<evidence type="ECO:0000313" key="8">
    <source>
        <dbReference type="Proteomes" id="UP000177625"/>
    </source>
</evidence>
<dbReference type="EMBL" id="FJVC01000233">
    <property type="protein sequence ID" value="CZT45972.1"/>
    <property type="molecule type" value="Genomic_DNA"/>
</dbReference>
<dbReference type="InterPro" id="IPR023296">
    <property type="entry name" value="Glyco_hydro_beta-prop_sf"/>
</dbReference>
<keyword evidence="8" id="KW-1185">Reference proteome</keyword>
<dbReference type="GO" id="GO:0004553">
    <property type="term" value="F:hydrolase activity, hydrolyzing O-glycosyl compounds"/>
    <property type="evidence" value="ECO:0007669"/>
    <property type="project" value="InterPro"/>
</dbReference>
<comment type="similarity">
    <text evidence="1 6">Belongs to the glycosyl hydrolase 43 family.</text>
</comment>
<evidence type="ECO:0000313" key="7">
    <source>
        <dbReference type="EMBL" id="CZT45972.1"/>
    </source>
</evidence>
<evidence type="ECO:0000256" key="2">
    <source>
        <dbReference type="ARBA" id="ARBA00022801"/>
    </source>
</evidence>
<keyword evidence="3" id="KW-0119">Carbohydrate metabolism</keyword>
<protein>
    <submittedName>
        <fullName evidence="7">Related to alpha-N-arabinofuranosidase / alpha-L-arabinofuranosidase</fullName>
    </submittedName>
</protein>
<evidence type="ECO:0000256" key="1">
    <source>
        <dbReference type="ARBA" id="ARBA00009865"/>
    </source>
</evidence>
<reference evidence="8" key="1">
    <citation type="submission" date="2016-03" db="EMBL/GenBank/DDBJ databases">
        <authorList>
            <person name="Guldener U."/>
        </authorList>
    </citation>
    <scope>NUCLEOTIDE SEQUENCE [LARGE SCALE GENOMIC DNA]</scope>
</reference>
<evidence type="ECO:0000256" key="4">
    <source>
        <dbReference type="ARBA" id="ARBA00023295"/>
    </source>
</evidence>
<accession>A0A1E1MA30</accession>
<evidence type="ECO:0000256" key="3">
    <source>
        <dbReference type="ARBA" id="ARBA00023277"/>
    </source>
</evidence>
<dbReference type="InterPro" id="IPR052176">
    <property type="entry name" value="Glycosyl_Hydrlase_43_Enz"/>
</dbReference>
<keyword evidence="4 6" id="KW-0326">Glycosidase</keyword>